<proteinExistence type="inferred from homology"/>
<organism evidence="6 7">
    <name type="scientific">Paenibacillus herberti</name>
    <dbReference type="NCBI Taxonomy" id="1619309"/>
    <lineage>
        <taxon>Bacteria</taxon>
        <taxon>Bacillati</taxon>
        <taxon>Bacillota</taxon>
        <taxon>Bacilli</taxon>
        <taxon>Bacillales</taxon>
        <taxon>Paenibacillaceae</taxon>
        <taxon>Paenibacillus</taxon>
    </lineage>
</organism>
<dbReference type="EMBL" id="NMUQ01000003">
    <property type="protein sequence ID" value="OXM13381.1"/>
    <property type="molecule type" value="Genomic_DNA"/>
</dbReference>
<feature type="signal peptide" evidence="5">
    <location>
        <begin position="1"/>
        <end position="32"/>
    </location>
</feature>
<keyword evidence="7" id="KW-1185">Reference proteome</keyword>
<dbReference type="PANTHER" id="PTHR43649">
    <property type="entry name" value="ARABINOSE-BINDING PROTEIN-RELATED"/>
    <property type="match status" value="1"/>
</dbReference>
<accession>A0A229NU28</accession>
<reference evidence="6 7" key="1">
    <citation type="submission" date="2017-07" db="EMBL/GenBank/DDBJ databases">
        <title>Paenibacillus herberti R33 genome sequencing and assembly.</title>
        <authorList>
            <person name="Su W."/>
        </authorList>
    </citation>
    <scope>NUCLEOTIDE SEQUENCE [LARGE SCALE GENOMIC DNA]</scope>
    <source>
        <strain evidence="6 7">R33</strain>
    </source>
</reference>
<comment type="similarity">
    <text evidence="2">Belongs to the bacterial solute-binding protein 1 family.</text>
</comment>
<evidence type="ECO:0000256" key="3">
    <source>
        <dbReference type="ARBA" id="ARBA00022448"/>
    </source>
</evidence>
<dbReference type="Gene3D" id="3.40.190.10">
    <property type="entry name" value="Periplasmic binding protein-like II"/>
    <property type="match status" value="1"/>
</dbReference>
<protein>
    <recommendedName>
        <fullName evidence="8">ABC transporter substrate-binding protein</fullName>
    </recommendedName>
</protein>
<evidence type="ECO:0000313" key="6">
    <source>
        <dbReference type="EMBL" id="OXM13381.1"/>
    </source>
</evidence>
<comment type="caution">
    <text evidence="6">The sequence shown here is derived from an EMBL/GenBank/DDBJ whole genome shotgun (WGS) entry which is preliminary data.</text>
</comment>
<sequence length="439" mass="49791">MMEGEDFLRQKLGSTLVLLLCFCLLMACSNNAELDENTEAASISVLYYDESSFFQMYGDLIRAEFPNLTLVVIPTKGLDTNQVEELMEQKQPDLMVIDNLGLFSRLINDGKLASLELESDKPFKFAEINPIIIDSLKEIANGKLYGLVPFFNSRALFYNKKLFDDNGIDYPKDGMTWQEVVQLSARFSEAKDSYGLDPWSSEIDFTLNVVGKTANLSIMQEQRLKVHLNTKEWRDVFELTTEAFKSGALYEAENGASKPNISLEELINGDVFLTGKAAIAYRSPNFMAQLEGTDVEWGVVSQPISELNPGRASGMSFNEIIAVNNRAENKDLVMKVFKYMNGSEMTRIRSRQLLGLPARTLDTYGGRDISSLYRLKPNLDIEDQSNIPIEFWDEFYMKSNELLALVKQDKASVEEMLTQLQSWTEQTIRVYVRSGKIKQ</sequence>
<dbReference type="AlphaFoldDB" id="A0A229NU28"/>
<evidence type="ECO:0000313" key="7">
    <source>
        <dbReference type="Proteomes" id="UP000215145"/>
    </source>
</evidence>
<dbReference type="OrthoDB" id="2675752at2"/>
<dbReference type="Proteomes" id="UP000215145">
    <property type="component" value="Unassembled WGS sequence"/>
</dbReference>
<evidence type="ECO:0000256" key="5">
    <source>
        <dbReference type="SAM" id="SignalP"/>
    </source>
</evidence>
<evidence type="ECO:0008006" key="8">
    <source>
        <dbReference type="Google" id="ProtNLM"/>
    </source>
</evidence>
<feature type="chain" id="PRO_5039038181" description="ABC transporter substrate-binding protein" evidence="5">
    <location>
        <begin position="33"/>
        <end position="439"/>
    </location>
</feature>
<dbReference type="PANTHER" id="PTHR43649:SF31">
    <property type="entry name" value="SN-GLYCEROL-3-PHOSPHATE-BINDING PERIPLASMIC PROTEIN UGPB"/>
    <property type="match status" value="1"/>
</dbReference>
<gene>
    <name evidence="6" type="ORF">CGZ75_20170</name>
</gene>
<dbReference type="SUPFAM" id="SSF53850">
    <property type="entry name" value="Periplasmic binding protein-like II"/>
    <property type="match status" value="1"/>
</dbReference>
<keyword evidence="4 5" id="KW-0732">Signal</keyword>
<name>A0A229NU28_9BACL</name>
<evidence type="ECO:0000256" key="1">
    <source>
        <dbReference type="ARBA" id="ARBA00004196"/>
    </source>
</evidence>
<dbReference type="Pfam" id="PF01547">
    <property type="entry name" value="SBP_bac_1"/>
    <property type="match status" value="1"/>
</dbReference>
<keyword evidence="3" id="KW-0813">Transport</keyword>
<comment type="subcellular location">
    <subcellularLocation>
        <location evidence="1">Cell envelope</location>
    </subcellularLocation>
</comment>
<dbReference type="InterPro" id="IPR050490">
    <property type="entry name" value="Bact_solute-bd_prot1"/>
</dbReference>
<dbReference type="InterPro" id="IPR006059">
    <property type="entry name" value="SBP"/>
</dbReference>
<evidence type="ECO:0000256" key="4">
    <source>
        <dbReference type="ARBA" id="ARBA00022729"/>
    </source>
</evidence>
<dbReference type="GO" id="GO:0030313">
    <property type="term" value="C:cell envelope"/>
    <property type="evidence" value="ECO:0007669"/>
    <property type="project" value="UniProtKB-SubCell"/>
</dbReference>
<evidence type="ECO:0000256" key="2">
    <source>
        <dbReference type="ARBA" id="ARBA00008520"/>
    </source>
</evidence>